<dbReference type="PIRSF" id="PIRSF005572">
    <property type="entry name" value="NifS"/>
    <property type="match status" value="1"/>
</dbReference>
<dbReference type="AlphaFoldDB" id="A0A125QRE9"/>
<dbReference type="InterPro" id="IPR015424">
    <property type="entry name" value="PyrdxlP-dep_Trfase"/>
</dbReference>
<evidence type="ECO:0000256" key="2">
    <source>
        <dbReference type="ARBA" id="ARBA00022898"/>
    </source>
</evidence>
<evidence type="ECO:0000313" key="4">
    <source>
        <dbReference type="EMBL" id="KWW15949.1"/>
    </source>
</evidence>
<proteinExistence type="predicted"/>
<dbReference type="GO" id="GO:0003824">
    <property type="term" value="F:catalytic activity"/>
    <property type="evidence" value="ECO:0007669"/>
    <property type="project" value="UniProtKB-ARBA"/>
</dbReference>
<feature type="domain" description="Aminotransferase class V" evidence="3">
    <location>
        <begin position="2"/>
        <end position="364"/>
    </location>
</feature>
<dbReference type="Gene3D" id="3.90.1150.10">
    <property type="entry name" value="Aspartate Aminotransferase, domain 1"/>
    <property type="match status" value="1"/>
</dbReference>
<dbReference type="InterPro" id="IPR016454">
    <property type="entry name" value="Cysteine_dSase"/>
</dbReference>
<organism evidence="4 5">
    <name type="scientific">Peribacillus simplex</name>
    <dbReference type="NCBI Taxonomy" id="1478"/>
    <lineage>
        <taxon>Bacteria</taxon>
        <taxon>Bacillati</taxon>
        <taxon>Bacillota</taxon>
        <taxon>Bacilli</taxon>
        <taxon>Bacillales</taxon>
        <taxon>Bacillaceae</taxon>
        <taxon>Peribacillus</taxon>
    </lineage>
</organism>
<comment type="cofactor">
    <cofactor evidence="1">
        <name>pyridoxal 5'-phosphate</name>
        <dbReference type="ChEBI" id="CHEBI:597326"/>
    </cofactor>
</comment>
<reference evidence="4 5" key="1">
    <citation type="submission" date="2015-11" db="EMBL/GenBank/DDBJ databases">
        <title>Genome Sequence of Bacillus simplex strain VanAntwerpen2.</title>
        <authorList>
            <person name="Couger M.B."/>
        </authorList>
    </citation>
    <scope>NUCLEOTIDE SEQUENCE [LARGE SCALE GENOMIC DNA]</scope>
    <source>
        <strain evidence="4 5">VanAntwerpen02</strain>
    </source>
</reference>
<gene>
    <name evidence="4" type="ORF">AS888_07535</name>
</gene>
<evidence type="ECO:0000256" key="1">
    <source>
        <dbReference type="ARBA" id="ARBA00001933"/>
    </source>
</evidence>
<evidence type="ECO:0000313" key="5">
    <source>
        <dbReference type="Proteomes" id="UP000064189"/>
    </source>
</evidence>
<dbReference type="SUPFAM" id="SSF53383">
    <property type="entry name" value="PLP-dependent transferases"/>
    <property type="match status" value="1"/>
</dbReference>
<dbReference type="NCBIfam" id="NF002806">
    <property type="entry name" value="PRK02948.1"/>
    <property type="match status" value="1"/>
</dbReference>
<keyword evidence="2" id="KW-0663">Pyridoxal phosphate</keyword>
<keyword evidence="5" id="KW-1185">Reference proteome</keyword>
<dbReference type="Pfam" id="PF00266">
    <property type="entry name" value="Aminotran_5"/>
    <property type="match status" value="1"/>
</dbReference>
<accession>A0A125QRE9</accession>
<dbReference type="EMBL" id="LNNH01000038">
    <property type="protein sequence ID" value="KWW15949.1"/>
    <property type="molecule type" value="Genomic_DNA"/>
</dbReference>
<evidence type="ECO:0000259" key="3">
    <source>
        <dbReference type="Pfam" id="PF00266"/>
    </source>
</evidence>
<dbReference type="PANTHER" id="PTHR11601:SF36">
    <property type="entry name" value="CYSTEINE DESULFURASE NIFS-RELATED"/>
    <property type="match status" value="1"/>
</dbReference>
<comment type="caution">
    <text evidence="4">The sequence shown here is derived from an EMBL/GenBank/DDBJ whole genome shotgun (WGS) entry which is preliminary data.</text>
</comment>
<dbReference type="InterPro" id="IPR015421">
    <property type="entry name" value="PyrdxlP-dep_Trfase_major"/>
</dbReference>
<dbReference type="Proteomes" id="UP000064189">
    <property type="component" value="Unassembled WGS sequence"/>
</dbReference>
<name>A0A125QRE9_9BACI</name>
<sequence>MIYLDYAATTPMDEEAIDVYSQASRRFFGNASSLHDIGSDSARLLDMSRQQLADMLNIKKEGIIFTSGGSEGNMLAIDTFIASKPAWQNHLIVSRTEHASIANYICKLEQSGYEVTYLRHWEDGLIDIEHLRGALSEKTCLVIVQHVNSEIGVIQPIEQISRIVREHQAFLHVDCVQSFAKLPLDRLSALCDGMSISSHKVYGPKGTGAAIFPAIQHLKALIPNVTHESGFRPGTVDVPSIASFVTAAKNLGDIIENEHRRIFMLRIQLIHQLTERKVDFQIIEAKTEQLPHILALTFAGLQGQYIMLELNRKGFAVSTGSACQIGKQEPSKTMMAIGKNEEEAHQFVRLSFGKHTTADDIHKLADCLEGVAAIR</sequence>
<dbReference type="InterPro" id="IPR015422">
    <property type="entry name" value="PyrdxlP-dep_Trfase_small"/>
</dbReference>
<dbReference type="Gene3D" id="1.10.260.50">
    <property type="match status" value="1"/>
</dbReference>
<dbReference type="InterPro" id="IPR000192">
    <property type="entry name" value="Aminotrans_V_dom"/>
</dbReference>
<protein>
    <recommendedName>
        <fullName evidence="3">Aminotransferase class V domain-containing protein</fullName>
    </recommendedName>
</protein>
<dbReference type="Gene3D" id="3.40.640.10">
    <property type="entry name" value="Type I PLP-dependent aspartate aminotransferase-like (Major domain)"/>
    <property type="match status" value="1"/>
</dbReference>
<dbReference type="PANTHER" id="PTHR11601">
    <property type="entry name" value="CYSTEINE DESULFURYLASE FAMILY MEMBER"/>
    <property type="match status" value="1"/>
</dbReference>